<sequence length="95" mass="10469">MRLPLSSQLARSDILVSPRGKPSFNRVGVLERNMHSNCTLVQAIVFMSLVGSQSVLILKSWMNVLLIMEVITGLKILFPGTLACASFNFPSPNHE</sequence>
<proteinExistence type="predicted"/>
<dbReference type="Gramene" id="OE9A046448T1">
    <property type="protein sequence ID" value="OE9A046448C1"/>
    <property type="gene ID" value="OE9A046448"/>
</dbReference>
<reference evidence="1 2" key="1">
    <citation type="submission" date="2019-12" db="EMBL/GenBank/DDBJ databases">
        <authorList>
            <person name="Alioto T."/>
            <person name="Alioto T."/>
            <person name="Gomez Garrido J."/>
        </authorList>
    </citation>
    <scope>NUCLEOTIDE SEQUENCE [LARGE SCALE GENOMIC DNA]</scope>
</reference>
<comment type="caution">
    <text evidence="1">The sequence shown here is derived from an EMBL/GenBank/DDBJ whole genome shotgun (WGS) entry which is preliminary data.</text>
</comment>
<evidence type="ECO:0000313" key="1">
    <source>
        <dbReference type="EMBL" id="CAA2970414.1"/>
    </source>
</evidence>
<name>A0A8S0QWE0_OLEEU</name>
<gene>
    <name evidence="1" type="ORF">OLEA9_A046448</name>
</gene>
<keyword evidence="2" id="KW-1185">Reference proteome</keyword>
<dbReference type="AlphaFoldDB" id="A0A8S0QWE0"/>
<dbReference type="OrthoDB" id="428658at2759"/>
<protein>
    <submittedName>
        <fullName evidence="1">Uncharacterized protein</fullName>
    </submittedName>
</protein>
<evidence type="ECO:0000313" key="2">
    <source>
        <dbReference type="Proteomes" id="UP000594638"/>
    </source>
</evidence>
<dbReference type="Proteomes" id="UP000594638">
    <property type="component" value="Unassembled WGS sequence"/>
</dbReference>
<organism evidence="1 2">
    <name type="scientific">Olea europaea subsp. europaea</name>
    <dbReference type="NCBI Taxonomy" id="158383"/>
    <lineage>
        <taxon>Eukaryota</taxon>
        <taxon>Viridiplantae</taxon>
        <taxon>Streptophyta</taxon>
        <taxon>Embryophyta</taxon>
        <taxon>Tracheophyta</taxon>
        <taxon>Spermatophyta</taxon>
        <taxon>Magnoliopsida</taxon>
        <taxon>eudicotyledons</taxon>
        <taxon>Gunneridae</taxon>
        <taxon>Pentapetalae</taxon>
        <taxon>asterids</taxon>
        <taxon>lamiids</taxon>
        <taxon>Lamiales</taxon>
        <taxon>Oleaceae</taxon>
        <taxon>Oleeae</taxon>
        <taxon>Olea</taxon>
    </lineage>
</organism>
<dbReference type="EMBL" id="CACTIH010001973">
    <property type="protein sequence ID" value="CAA2970414.1"/>
    <property type="molecule type" value="Genomic_DNA"/>
</dbReference>
<accession>A0A8S0QWE0</accession>